<dbReference type="GO" id="GO:0044272">
    <property type="term" value="P:sulfur compound biosynthetic process"/>
    <property type="evidence" value="ECO:0007669"/>
    <property type="project" value="UniProtKB-ARBA"/>
</dbReference>
<feature type="region of interest" description="Disordered" evidence="2">
    <location>
        <begin position="1"/>
        <end position="24"/>
    </location>
</feature>
<evidence type="ECO:0000256" key="2">
    <source>
        <dbReference type="SAM" id="MobiDB-lite"/>
    </source>
</evidence>
<evidence type="ECO:0000313" key="5">
    <source>
        <dbReference type="Proteomes" id="UP001595921"/>
    </source>
</evidence>
<sequence>MSVLDDGPDESPSISYLDGEGLPTETPIDVDDETLLGVYKHMRLARRFDERALSWQRQGRIATYAPMRGQEAAQVASAYALDREDWLFPTYRDHIAKVVHGMELSQLLTTLRGVGDGYAVSEGVNVMPEYIPIATQLPHAVGMGMASNYRDDDRVVLAYHGDGATSEGDFHEGLNFAGVFDAPVVFFCNNNQWAISVPRERQTAAPTIAQKAQAYGFEGVRVDGTDPIAVYAATRDAVEKARNPGPGEARPTLIEAVQYRLGAHTTADDPSVYRDGVPEEWAEKDPLPRFETFLRETGRLDDELDDAIRGWAETEVAEAIEAAETATDSPADLFEHMYDELPAAQQEQLAELQALVEEYGEDALTRE</sequence>
<dbReference type="InterPro" id="IPR029061">
    <property type="entry name" value="THDP-binding"/>
</dbReference>
<keyword evidence="5" id="KW-1185">Reference proteome</keyword>
<dbReference type="Gene3D" id="3.40.50.970">
    <property type="match status" value="1"/>
</dbReference>
<dbReference type="PANTHER" id="PTHR43380">
    <property type="entry name" value="2-OXOISOVALERATE DEHYDROGENASE SUBUNIT ALPHA, MITOCHONDRIAL"/>
    <property type="match status" value="1"/>
</dbReference>
<reference evidence="4 5" key="1">
    <citation type="journal article" date="2019" name="Int. J. Syst. Evol. Microbiol.">
        <title>The Global Catalogue of Microorganisms (GCM) 10K type strain sequencing project: providing services to taxonomists for standard genome sequencing and annotation.</title>
        <authorList>
            <consortium name="The Broad Institute Genomics Platform"/>
            <consortium name="The Broad Institute Genome Sequencing Center for Infectious Disease"/>
            <person name="Wu L."/>
            <person name="Ma J."/>
        </authorList>
    </citation>
    <scope>NUCLEOTIDE SEQUENCE [LARGE SCALE GENOMIC DNA]</scope>
    <source>
        <strain evidence="4 5">CGMCC 1.12553</strain>
    </source>
</reference>
<accession>A0ABD5PAT8</accession>
<dbReference type="InterPro" id="IPR017596">
    <property type="entry name" value="PdhA/BkdA"/>
</dbReference>
<dbReference type="InterPro" id="IPR001017">
    <property type="entry name" value="DH_E1"/>
</dbReference>
<dbReference type="Pfam" id="PF00676">
    <property type="entry name" value="E1_dh"/>
    <property type="match status" value="1"/>
</dbReference>
<dbReference type="GO" id="GO:0016491">
    <property type="term" value="F:oxidoreductase activity"/>
    <property type="evidence" value="ECO:0007669"/>
    <property type="project" value="UniProtKB-KW"/>
</dbReference>
<comment type="caution">
    <text evidence="4">The sequence shown here is derived from an EMBL/GenBank/DDBJ whole genome shotgun (WGS) entry which is preliminary data.</text>
</comment>
<feature type="domain" description="Dehydrogenase E1 component" evidence="3">
    <location>
        <begin position="39"/>
        <end position="327"/>
    </location>
</feature>
<evidence type="ECO:0000313" key="4">
    <source>
        <dbReference type="EMBL" id="MFC4357838.1"/>
    </source>
</evidence>
<dbReference type="EMBL" id="JBHSDS010000005">
    <property type="protein sequence ID" value="MFC4357838.1"/>
    <property type="molecule type" value="Genomic_DNA"/>
</dbReference>
<dbReference type="AlphaFoldDB" id="A0ABD5PAT8"/>
<dbReference type="CDD" id="cd02000">
    <property type="entry name" value="TPP_E1_PDC_ADC_BCADC"/>
    <property type="match status" value="1"/>
</dbReference>
<protein>
    <submittedName>
        <fullName evidence="4">Pyruvate dehydrogenase (Acetyl-transferring) E1 component subunit alpha</fullName>
    </submittedName>
</protein>
<keyword evidence="4" id="KW-0670">Pyruvate</keyword>
<name>A0ABD5PAT8_9EURY</name>
<keyword evidence="1" id="KW-0560">Oxidoreductase</keyword>
<gene>
    <name evidence="4" type="primary">pdhA</name>
    <name evidence="4" type="ORF">ACFO0N_07740</name>
</gene>
<dbReference type="Proteomes" id="UP001595921">
    <property type="component" value="Unassembled WGS sequence"/>
</dbReference>
<dbReference type="InterPro" id="IPR050771">
    <property type="entry name" value="Alpha-ketoacid_DH_E1_comp"/>
</dbReference>
<dbReference type="GO" id="GO:0006082">
    <property type="term" value="P:organic acid metabolic process"/>
    <property type="evidence" value="ECO:0007669"/>
    <property type="project" value="UniProtKB-ARBA"/>
</dbReference>
<dbReference type="PANTHER" id="PTHR43380:SF1">
    <property type="entry name" value="2-OXOISOVALERATE DEHYDROGENASE SUBUNIT ALPHA, MITOCHONDRIAL"/>
    <property type="match status" value="1"/>
</dbReference>
<evidence type="ECO:0000259" key="3">
    <source>
        <dbReference type="Pfam" id="PF00676"/>
    </source>
</evidence>
<proteinExistence type="predicted"/>
<dbReference type="SUPFAM" id="SSF52518">
    <property type="entry name" value="Thiamin diphosphate-binding fold (THDP-binding)"/>
    <property type="match status" value="1"/>
</dbReference>
<dbReference type="NCBIfam" id="TIGR03181">
    <property type="entry name" value="PDH_E1_alph_x"/>
    <property type="match status" value="1"/>
</dbReference>
<dbReference type="RefSeq" id="WP_267624571.1">
    <property type="nucleotide sequence ID" value="NZ_JAODIW010000009.1"/>
</dbReference>
<evidence type="ECO:0000256" key="1">
    <source>
        <dbReference type="ARBA" id="ARBA00023002"/>
    </source>
</evidence>
<organism evidence="4 5">
    <name type="scientific">Halobium salinum</name>
    <dbReference type="NCBI Taxonomy" id="1364940"/>
    <lineage>
        <taxon>Archaea</taxon>
        <taxon>Methanobacteriati</taxon>
        <taxon>Methanobacteriota</taxon>
        <taxon>Stenosarchaea group</taxon>
        <taxon>Halobacteria</taxon>
        <taxon>Halobacteriales</taxon>
        <taxon>Haloferacaceae</taxon>
        <taxon>Halobium</taxon>
    </lineage>
</organism>